<keyword evidence="2" id="KW-1185">Reference proteome</keyword>
<proteinExistence type="predicted"/>
<dbReference type="AlphaFoldDB" id="X6LRG3"/>
<dbReference type="Proteomes" id="UP000023152">
    <property type="component" value="Unassembled WGS sequence"/>
</dbReference>
<protein>
    <submittedName>
        <fullName evidence="1">Uncharacterized protein</fullName>
    </submittedName>
</protein>
<feature type="non-terminal residue" evidence="1">
    <location>
        <position position="1"/>
    </location>
</feature>
<evidence type="ECO:0000313" key="2">
    <source>
        <dbReference type="Proteomes" id="UP000023152"/>
    </source>
</evidence>
<name>X6LRG3_RETFI</name>
<comment type="caution">
    <text evidence="1">The sequence shown here is derived from an EMBL/GenBank/DDBJ whole genome shotgun (WGS) entry which is preliminary data.</text>
</comment>
<evidence type="ECO:0000313" key="1">
    <source>
        <dbReference type="EMBL" id="ETO04453.1"/>
    </source>
</evidence>
<accession>X6LRG3</accession>
<gene>
    <name evidence="1" type="ORF">RFI_32944</name>
</gene>
<organism evidence="1 2">
    <name type="scientific">Reticulomyxa filosa</name>
    <dbReference type="NCBI Taxonomy" id="46433"/>
    <lineage>
        <taxon>Eukaryota</taxon>
        <taxon>Sar</taxon>
        <taxon>Rhizaria</taxon>
        <taxon>Retaria</taxon>
        <taxon>Foraminifera</taxon>
        <taxon>Monothalamids</taxon>
        <taxon>Reticulomyxidae</taxon>
        <taxon>Reticulomyxa</taxon>
    </lineage>
</organism>
<dbReference type="EMBL" id="ASPP01029342">
    <property type="protein sequence ID" value="ETO04453.1"/>
    <property type="molecule type" value="Genomic_DNA"/>
</dbReference>
<sequence length="155" mass="18527">PFQINKKLLAKEEGNKRNDHHRFFFSYFVSKKKKAIETEMSSKLEVAGRRALAMQIQQNIVNIIFYQIVLKKLKFAQIKNQKFYTKNKTSKHIKIQTEFFRNIQLKKVFQKRFNVIFGSNLNFPFQLECSLFLHVKSAKKCKLKINNLIQFNYLS</sequence>
<reference evidence="1 2" key="1">
    <citation type="journal article" date="2013" name="Curr. Biol.">
        <title>The Genome of the Foraminiferan Reticulomyxa filosa.</title>
        <authorList>
            <person name="Glockner G."/>
            <person name="Hulsmann N."/>
            <person name="Schleicher M."/>
            <person name="Noegel A.A."/>
            <person name="Eichinger L."/>
            <person name="Gallinger C."/>
            <person name="Pawlowski J."/>
            <person name="Sierra R."/>
            <person name="Euteneuer U."/>
            <person name="Pillet L."/>
            <person name="Moustafa A."/>
            <person name="Platzer M."/>
            <person name="Groth M."/>
            <person name="Szafranski K."/>
            <person name="Schliwa M."/>
        </authorList>
    </citation>
    <scope>NUCLEOTIDE SEQUENCE [LARGE SCALE GENOMIC DNA]</scope>
</reference>